<evidence type="ECO:0000256" key="5">
    <source>
        <dbReference type="ARBA" id="ARBA00022519"/>
    </source>
</evidence>
<evidence type="ECO:0000256" key="4">
    <source>
        <dbReference type="ARBA" id="ARBA00022475"/>
    </source>
</evidence>
<dbReference type="InterPro" id="IPR037682">
    <property type="entry name" value="TonB_C"/>
</dbReference>
<feature type="domain" description="TonB C-terminal" evidence="11">
    <location>
        <begin position="173"/>
        <end position="264"/>
    </location>
</feature>
<proteinExistence type="inferred from homology"/>
<dbReference type="GO" id="GO:0055085">
    <property type="term" value="P:transmembrane transport"/>
    <property type="evidence" value="ECO:0007669"/>
    <property type="project" value="InterPro"/>
</dbReference>
<dbReference type="InterPro" id="IPR051045">
    <property type="entry name" value="TonB-dependent_transducer"/>
</dbReference>
<dbReference type="GO" id="GO:0031992">
    <property type="term" value="F:energy transducer activity"/>
    <property type="evidence" value="ECO:0007669"/>
    <property type="project" value="TreeGrafter"/>
</dbReference>
<protein>
    <submittedName>
        <fullName evidence="12">Energy transducer TonB</fullName>
    </submittedName>
</protein>
<gene>
    <name evidence="12" type="ORF">A1359_04080</name>
</gene>
<comment type="caution">
    <text evidence="12">The sequence shown here is derived from an EMBL/GenBank/DDBJ whole genome shotgun (WGS) entry which is preliminary data.</text>
</comment>
<comment type="subcellular location">
    <subcellularLocation>
        <location evidence="1">Cell inner membrane</location>
        <topology evidence="1">Single-pass membrane protein</topology>
        <orientation evidence="1">Periplasmic side</orientation>
    </subcellularLocation>
</comment>
<comment type="similarity">
    <text evidence="2">Belongs to the TonB family.</text>
</comment>
<dbReference type="PANTHER" id="PTHR33446:SF2">
    <property type="entry name" value="PROTEIN TONB"/>
    <property type="match status" value="1"/>
</dbReference>
<evidence type="ECO:0000256" key="7">
    <source>
        <dbReference type="ARBA" id="ARBA00022927"/>
    </source>
</evidence>
<accession>A0A177NKV8</accession>
<dbReference type="NCBIfam" id="TIGR01352">
    <property type="entry name" value="tonB_Cterm"/>
    <property type="match status" value="1"/>
</dbReference>
<keyword evidence="6" id="KW-0812">Transmembrane</keyword>
<name>A0A177NKV8_9GAMM</name>
<dbReference type="OrthoDB" id="9792439at2"/>
<keyword evidence="9" id="KW-0472">Membrane</keyword>
<keyword evidence="4" id="KW-1003">Cell membrane</keyword>
<organism evidence="12 13">
    <name type="scientific">Methylomonas lenta</name>
    <dbReference type="NCBI Taxonomy" id="980561"/>
    <lineage>
        <taxon>Bacteria</taxon>
        <taxon>Pseudomonadati</taxon>
        <taxon>Pseudomonadota</taxon>
        <taxon>Gammaproteobacteria</taxon>
        <taxon>Methylococcales</taxon>
        <taxon>Methylococcaceae</taxon>
        <taxon>Methylomonas</taxon>
    </lineage>
</organism>
<feature type="region of interest" description="Disordered" evidence="10">
    <location>
        <begin position="83"/>
        <end position="172"/>
    </location>
</feature>
<keyword evidence="7" id="KW-0653">Protein transport</keyword>
<evidence type="ECO:0000256" key="8">
    <source>
        <dbReference type="ARBA" id="ARBA00022989"/>
    </source>
</evidence>
<dbReference type="AlphaFoldDB" id="A0A177NKV8"/>
<keyword evidence="13" id="KW-1185">Reference proteome</keyword>
<dbReference type="Pfam" id="PF03544">
    <property type="entry name" value="TonB_C"/>
    <property type="match status" value="1"/>
</dbReference>
<dbReference type="Proteomes" id="UP000078476">
    <property type="component" value="Unassembled WGS sequence"/>
</dbReference>
<evidence type="ECO:0000259" key="11">
    <source>
        <dbReference type="PROSITE" id="PS52015"/>
    </source>
</evidence>
<evidence type="ECO:0000256" key="1">
    <source>
        <dbReference type="ARBA" id="ARBA00004383"/>
    </source>
</evidence>
<dbReference type="EMBL" id="LUUI01000076">
    <property type="protein sequence ID" value="OAI18756.1"/>
    <property type="molecule type" value="Genomic_DNA"/>
</dbReference>
<reference evidence="12 13" key="1">
    <citation type="submission" date="2016-03" db="EMBL/GenBank/DDBJ databases">
        <authorList>
            <person name="Ploux O."/>
        </authorList>
    </citation>
    <scope>NUCLEOTIDE SEQUENCE [LARGE SCALE GENOMIC DNA]</scope>
    <source>
        <strain evidence="12 13">R-45370</strain>
    </source>
</reference>
<evidence type="ECO:0000256" key="3">
    <source>
        <dbReference type="ARBA" id="ARBA00022448"/>
    </source>
</evidence>
<evidence type="ECO:0000256" key="10">
    <source>
        <dbReference type="SAM" id="MobiDB-lite"/>
    </source>
</evidence>
<dbReference type="Gene3D" id="3.30.1150.10">
    <property type="match status" value="1"/>
</dbReference>
<keyword evidence="3" id="KW-0813">Transport</keyword>
<feature type="compositionally biased region" description="Polar residues" evidence="10">
    <location>
        <begin position="119"/>
        <end position="131"/>
    </location>
</feature>
<keyword evidence="5" id="KW-0997">Cell inner membrane</keyword>
<dbReference type="SUPFAM" id="SSF74653">
    <property type="entry name" value="TolA/TonB C-terminal domain"/>
    <property type="match status" value="1"/>
</dbReference>
<sequence length="264" mass="28474">MIANLCFLQFAAVSNRPQREPIVSQFGRLTGNQAYRTWLGIGIAAGMHLAILVLLPNETNETVITPPQPIMVNWFSAAAETKFTSPPPKSMSQPDRVVKKTNPKPKPLPKVAKSKPVLATTNETASPQTVLKSEYEPQQLPPTTSAQPAQSVESTASAASATSAESEQAPLSLPSLQADYLNNPAPDYPDDSRRQGEQGRVLLRVFVNAAGVVEQVALRKSSGHPRLDQAALETVKTWRFVAARRGTEAVAAWVVVPISFSLEG</sequence>
<dbReference type="PROSITE" id="PS52015">
    <property type="entry name" value="TONB_CTD"/>
    <property type="match status" value="1"/>
</dbReference>
<evidence type="ECO:0000256" key="2">
    <source>
        <dbReference type="ARBA" id="ARBA00006555"/>
    </source>
</evidence>
<dbReference type="GO" id="GO:0015031">
    <property type="term" value="P:protein transport"/>
    <property type="evidence" value="ECO:0007669"/>
    <property type="project" value="UniProtKB-KW"/>
</dbReference>
<feature type="compositionally biased region" description="Low complexity" evidence="10">
    <location>
        <begin position="149"/>
        <end position="169"/>
    </location>
</feature>
<dbReference type="InterPro" id="IPR006260">
    <property type="entry name" value="TonB/TolA_C"/>
</dbReference>
<evidence type="ECO:0000313" key="13">
    <source>
        <dbReference type="Proteomes" id="UP000078476"/>
    </source>
</evidence>
<keyword evidence="8" id="KW-1133">Transmembrane helix</keyword>
<dbReference type="RefSeq" id="WP_066978747.1">
    <property type="nucleotide sequence ID" value="NZ_LUUI01000076.1"/>
</dbReference>
<dbReference type="GO" id="GO:0098797">
    <property type="term" value="C:plasma membrane protein complex"/>
    <property type="evidence" value="ECO:0007669"/>
    <property type="project" value="TreeGrafter"/>
</dbReference>
<evidence type="ECO:0000256" key="6">
    <source>
        <dbReference type="ARBA" id="ARBA00022692"/>
    </source>
</evidence>
<dbReference type="STRING" id="980561.A1359_04080"/>
<evidence type="ECO:0000313" key="12">
    <source>
        <dbReference type="EMBL" id="OAI18756.1"/>
    </source>
</evidence>
<dbReference type="PANTHER" id="PTHR33446">
    <property type="entry name" value="PROTEIN TONB-RELATED"/>
    <property type="match status" value="1"/>
</dbReference>
<evidence type="ECO:0000256" key="9">
    <source>
        <dbReference type="ARBA" id="ARBA00023136"/>
    </source>
</evidence>